<accession>A0A5C5URL8</accession>
<dbReference type="SUPFAM" id="SSF46955">
    <property type="entry name" value="Putative DNA-binding domain"/>
    <property type="match status" value="1"/>
</dbReference>
<evidence type="ECO:0008006" key="3">
    <source>
        <dbReference type="Google" id="ProtNLM"/>
    </source>
</evidence>
<dbReference type="InterPro" id="IPR009061">
    <property type="entry name" value="DNA-bd_dom_put_sf"/>
</dbReference>
<name>A0A5C5URL8_9CORY</name>
<protein>
    <recommendedName>
        <fullName evidence="3">Helix-turn-helix domain-containing protein</fullName>
    </recommendedName>
</protein>
<organism evidence="1 2">
    <name type="scientific">Corynebacterium canis</name>
    <dbReference type="NCBI Taxonomy" id="679663"/>
    <lineage>
        <taxon>Bacteria</taxon>
        <taxon>Bacillati</taxon>
        <taxon>Actinomycetota</taxon>
        <taxon>Actinomycetes</taxon>
        <taxon>Mycobacteriales</taxon>
        <taxon>Corynebacteriaceae</taxon>
        <taxon>Corynebacterium</taxon>
    </lineage>
</organism>
<evidence type="ECO:0000313" key="1">
    <source>
        <dbReference type="EMBL" id="TWT29121.1"/>
    </source>
</evidence>
<comment type="caution">
    <text evidence="1">The sequence shown here is derived from an EMBL/GenBank/DDBJ whole genome shotgun (WGS) entry which is preliminary data.</text>
</comment>
<keyword evidence="2" id="KW-1185">Reference proteome</keyword>
<dbReference type="OrthoDB" id="4413958at2"/>
<reference evidence="1 2" key="1">
    <citation type="submission" date="2019-08" db="EMBL/GenBank/DDBJ databases">
        <authorList>
            <person name="Lei W."/>
        </authorList>
    </citation>
    <scope>NUCLEOTIDE SEQUENCE [LARGE SCALE GENOMIC DNA]</scope>
    <source>
        <strain evidence="1 2">CCUG 58627</strain>
    </source>
</reference>
<dbReference type="EMBL" id="VOHM01000001">
    <property type="protein sequence ID" value="TWT29121.1"/>
    <property type="molecule type" value="Genomic_DNA"/>
</dbReference>
<evidence type="ECO:0000313" key="2">
    <source>
        <dbReference type="Proteomes" id="UP000320791"/>
    </source>
</evidence>
<gene>
    <name evidence="1" type="ORF">FRX94_00760</name>
</gene>
<proteinExistence type="predicted"/>
<dbReference type="AlphaFoldDB" id="A0A5C5URL8"/>
<sequence length="75" mass="8332">MKLAIIDKTTGREYWTAHQCAKFLGIARDTFTSYVSRGQAPAAAARFENLRVWDAEGLKEWNEHRPGSPVPGAGK</sequence>
<dbReference type="Proteomes" id="UP000320791">
    <property type="component" value="Unassembled WGS sequence"/>
</dbReference>